<name>A0A3M8P5B0_9BACL</name>
<protein>
    <submittedName>
        <fullName evidence="2">Uncharacterized protein</fullName>
    </submittedName>
</protein>
<dbReference type="Proteomes" id="UP000275473">
    <property type="component" value="Unassembled WGS sequence"/>
</dbReference>
<dbReference type="RefSeq" id="WP_123165891.1">
    <property type="nucleotide sequence ID" value="NZ_RIAX01000009.1"/>
</dbReference>
<dbReference type="AlphaFoldDB" id="A0A3M8P5B0"/>
<feature type="transmembrane region" description="Helical" evidence="1">
    <location>
        <begin position="71"/>
        <end position="92"/>
    </location>
</feature>
<comment type="caution">
    <text evidence="2">The sequence shown here is derived from an EMBL/GenBank/DDBJ whole genome shotgun (WGS) entry which is preliminary data.</text>
</comment>
<feature type="transmembrane region" description="Helical" evidence="1">
    <location>
        <begin position="6"/>
        <end position="25"/>
    </location>
</feature>
<reference evidence="2 3" key="1">
    <citation type="journal article" date="2018" name="Int. J. Syst. Evol. Microbiol.">
        <title>Planococcus salinus sp. nov., a moderately halophilic bacterium isolated from a saline-alkali soil.</title>
        <authorList>
            <person name="Gan L."/>
        </authorList>
    </citation>
    <scope>NUCLEOTIDE SEQUENCE [LARGE SCALE GENOMIC DNA]</scope>
    <source>
        <strain evidence="2 3">LCB217</strain>
    </source>
</reference>
<keyword evidence="1" id="KW-1133">Transmembrane helix</keyword>
<dbReference type="OrthoDB" id="2157633at2"/>
<evidence type="ECO:0000313" key="2">
    <source>
        <dbReference type="EMBL" id="RNF38835.1"/>
    </source>
</evidence>
<accession>A0A3M8P5B0</accession>
<organism evidence="2 3">
    <name type="scientific">Planococcus salinus</name>
    <dbReference type="NCBI Taxonomy" id="1848460"/>
    <lineage>
        <taxon>Bacteria</taxon>
        <taxon>Bacillati</taxon>
        <taxon>Bacillota</taxon>
        <taxon>Bacilli</taxon>
        <taxon>Bacillales</taxon>
        <taxon>Caryophanaceae</taxon>
        <taxon>Planococcus</taxon>
    </lineage>
</organism>
<proteinExistence type="predicted"/>
<gene>
    <name evidence="2" type="ORF">EEX84_11985</name>
</gene>
<keyword evidence="1" id="KW-0472">Membrane</keyword>
<evidence type="ECO:0000256" key="1">
    <source>
        <dbReference type="SAM" id="Phobius"/>
    </source>
</evidence>
<feature type="transmembrane region" description="Helical" evidence="1">
    <location>
        <begin position="46"/>
        <end position="65"/>
    </location>
</feature>
<dbReference type="EMBL" id="RIAX01000009">
    <property type="protein sequence ID" value="RNF38835.1"/>
    <property type="molecule type" value="Genomic_DNA"/>
</dbReference>
<evidence type="ECO:0000313" key="3">
    <source>
        <dbReference type="Proteomes" id="UP000275473"/>
    </source>
</evidence>
<keyword evidence="1" id="KW-0812">Transmembrane</keyword>
<sequence length="107" mass="11499">METAFEIVLIVLPIVAVGAIALFVINRLKQKRDALGKKKSASAQDLLDSLIPVGMIFGSALGIIFSLFFPISLAIGIVFGASIGLLGGYFAYEFYSKKEESRPDNEG</sequence>
<keyword evidence="3" id="KW-1185">Reference proteome</keyword>